<dbReference type="OrthoDB" id="5600793at2"/>
<keyword evidence="2" id="KW-1185">Reference proteome</keyword>
<proteinExistence type="predicted"/>
<protein>
    <submittedName>
        <fullName evidence="1">DUF2835 family protein</fullName>
    </submittedName>
</protein>
<dbReference type="RefSeq" id="WP_139756226.1">
    <property type="nucleotide sequence ID" value="NZ_CP039852.1"/>
</dbReference>
<gene>
    <name evidence="1" type="ORF">FBQ74_08275</name>
</gene>
<reference evidence="1 2" key="1">
    <citation type="submission" date="2019-04" db="EMBL/GenBank/DDBJ databases">
        <title>Salinimonas iocasae sp. nov., a halophilic bacterium isolated from the outer tube casing of tubeworms in Okinawa Trough.</title>
        <authorList>
            <person name="Zhang H."/>
            <person name="Wang H."/>
            <person name="Li C."/>
        </authorList>
    </citation>
    <scope>NUCLEOTIDE SEQUENCE [LARGE SCALE GENOMIC DNA]</scope>
    <source>
        <strain evidence="1 2">KX18D6</strain>
    </source>
</reference>
<name>A0A5B7YCQ2_9ALTE</name>
<dbReference type="EMBL" id="CP039852">
    <property type="protein sequence ID" value="QCZ93482.1"/>
    <property type="molecule type" value="Genomic_DNA"/>
</dbReference>
<evidence type="ECO:0000313" key="2">
    <source>
        <dbReference type="Proteomes" id="UP000304912"/>
    </source>
</evidence>
<evidence type="ECO:0000313" key="1">
    <source>
        <dbReference type="EMBL" id="QCZ93482.1"/>
    </source>
</evidence>
<dbReference type="KEGG" id="salk:FBQ74_08275"/>
<organism evidence="1 2">
    <name type="scientific">Salinimonas iocasae</name>
    <dbReference type="NCBI Taxonomy" id="2572577"/>
    <lineage>
        <taxon>Bacteria</taxon>
        <taxon>Pseudomonadati</taxon>
        <taxon>Pseudomonadota</taxon>
        <taxon>Gammaproteobacteria</taxon>
        <taxon>Alteromonadales</taxon>
        <taxon>Alteromonadaceae</taxon>
        <taxon>Alteromonas/Salinimonas group</taxon>
        <taxon>Salinimonas</taxon>
    </lineage>
</organism>
<sequence length="76" mass="8776">MSTHNYYFFSLAADYHECEKLYRGPGVNIVLTAESGHRVQVPCYSLRPFVTSAGLHGRFRLTVNQANKLIRFEKIR</sequence>
<dbReference type="Proteomes" id="UP000304912">
    <property type="component" value="Chromosome"/>
</dbReference>
<accession>A0A5B7YCQ2</accession>
<dbReference type="AlphaFoldDB" id="A0A5B7YCQ2"/>
<dbReference type="Pfam" id="PF11197">
    <property type="entry name" value="DUF2835"/>
    <property type="match status" value="1"/>
</dbReference>
<dbReference type="InterPro" id="IPR021363">
    <property type="entry name" value="DUF2835"/>
</dbReference>